<feature type="transmembrane region" description="Helical" evidence="1">
    <location>
        <begin position="298"/>
        <end position="317"/>
    </location>
</feature>
<name>A0ABU9EXY2_9STAP</name>
<dbReference type="RefSeq" id="WP_341611237.1">
    <property type="nucleotide sequence ID" value="NZ_JBBWSC010000001.1"/>
</dbReference>
<feature type="transmembrane region" description="Helical" evidence="1">
    <location>
        <begin position="506"/>
        <end position="524"/>
    </location>
</feature>
<feature type="transmembrane region" description="Helical" evidence="1">
    <location>
        <begin position="122"/>
        <end position="152"/>
    </location>
</feature>
<keyword evidence="1" id="KW-0472">Membrane</keyword>
<comment type="caution">
    <text evidence="2">The sequence shown here is derived from an EMBL/GenBank/DDBJ whole genome shotgun (WGS) entry which is preliminary data.</text>
</comment>
<reference evidence="2 3" key="1">
    <citation type="submission" date="2024-04" db="EMBL/GenBank/DDBJ databases">
        <title>Staphylococcus debuckii a clinical isolate.</title>
        <authorList>
            <person name="Magnan C."/>
            <person name="Plumet L."/>
            <person name="Morsli M."/>
            <person name="Molle V."/>
            <person name="Lavigne J.-P."/>
        </authorList>
    </citation>
    <scope>NUCLEOTIDE SEQUENCE [LARGE SCALE GENOMIC DNA]</scope>
    <source>
        <strain evidence="2 3">NSD001</strain>
    </source>
</reference>
<evidence type="ECO:0000256" key="1">
    <source>
        <dbReference type="SAM" id="Phobius"/>
    </source>
</evidence>
<sequence length="529" mass="59089">MKQNLYHTSKITLFYLKRNKWKMFFWLAGLVLLTRIIPPAFKNIYPDNKELVPVFEMFKSPAMEAMLGKAHLSKVNLASMFAYEMQLFTVILVAIMNILWVAKDTRGEEEDGHLEMMLALPVGRIAILASAVIQQAILNAVMGIIIGIGLTMMNISHFTVEGGFLYGATLAASGWMFGMLTLVISQLAVTRSQTTGISISLLLIMYLMRAIGDVSIQGLSNWVPLGWIAHTEVYTNNYWWPVAALIATGLVLFVIGYILSGRRDIEAGMLPSFPGHAKAGWLLKSLIGMQFRLQRTGIIAWGIGMFVLGLAYGSVFGDLDTFFKNNPILQRMLTGNGSNYAEQFVPILMAIMGMMSTIPVLMAIFKVRKEIAIQRDELILSHPVGRTRYLMSFIWIGLLNSILMVILAGLGMYCGEISSMNHPIAFEKIISASLVYIPAILVFAGLAVLVAGWFGKMSILVYLYLAYCFLVVYLGQLLDVKKWLKSITPFGHVPRLPIADMEWSPLLWILLLAFIFIVTGLIGFRRRDI</sequence>
<feature type="transmembrane region" description="Helical" evidence="1">
    <location>
        <begin position="461"/>
        <end position="478"/>
    </location>
</feature>
<keyword evidence="1" id="KW-1133">Transmembrane helix</keyword>
<evidence type="ECO:0000313" key="3">
    <source>
        <dbReference type="Proteomes" id="UP001380601"/>
    </source>
</evidence>
<proteinExistence type="predicted"/>
<gene>
    <name evidence="2" type="ORF">AADA34_02235</name>
</gene>
<keyword evidence="1" id="KW-0812">Transmembrane</keyword>
<dbReference type="Proteomes" id="UP001380601">
    <property type="component" value="Unassembled WGS sequence"/>
</dbReference>
<feature type="transmembrane region" description="Helical" evidence="1">
    <location>
        <begin position="196"/>
        <end position="218"/>
    </location>
</feature>
<feature type="transmembrane region" description="Helical" evidence="1">
    <location>
        <begin position="81"/>
        <end position="102"/>
    </location>
</feature>
<accession>A0ABU9EXY2</accession>
<organism evidence="2 3">
    <name type="scientific">Staphylococcus debuckii</name>
    <dbReference type="NCBI Taxonomy" id="2044912"/>
    <lineage>
        <taxon>Bacteria</taxon>
        <taxon>Bacillati</taxon>
        <taxon>Bacillota</taxon>
        <taxon>Bacilli</taxon>
        <taxon>Bacillales</taxon>
        <taxon>Staphylococcaceae</taxon>
        <taxon>Staphylococcus</taxon>
    </lineage>
</organism>
<feature type="transmembrane region" description="Helical" evidence="1">
    <location>
        <begin position="344"/>
        <end position="365"/>
    </location>
</feature>
<feature type="transmembrane region" description="Helical" evidence="1">
    <location>
        <begin position="433"/>
        <end position="454"/>
    </location>
</feature>
<keyword evidence="3" id="KW-1185">Reference proteome</keyword>
<dbReference type="EMBL" id="JBBWSC010000001">
    <property type="protein sequence ID" value="MEL0537543.1"/>
    <property type="molecule type" value="Genomic_DNA"/>
</dbReference>
<evidence type="ECO:0000313" key="2">
    <source>
        <dbReference type="EMBL" id="MEL0537543.1"/>
    </source>
</evidence>
<protein>
    <submittedName>
        <fullName evidence="2">ABC transporter permease subunit</fullName>
    </submittedName>
</protein>
<feature type="transmembrane region" description="Helical" evidence="1">
    <location>
        <begin position="238"/>
        <end position="259"/>
    </location>
</feature>
<feature type="transmembrane region" description="Helical" evidence="1">
    <location>
        <begin position="389"/>
        <end position="413"/>
    </location>
</feature>
<feature type="transmembrane region" description="Helical" evidence="1">
    <location>
        <begin position="164"/>
        <end position="184"/>
    </location>
</feature>